<accession>A0A2R5GVR5</accession>
<dbReference type="PANTHER" id="PTHR43671">
    <property type="entry name" value="SERINE/THREONINE-PROTEIN KINASE NEK"/>
    <property type="match status" value="1"/>
</dbReference>
<evidence type="ECO:0000313" key="13">
    <source>
        <dbReference type="Proteomes" id="UP000241890"/>
    </source>
</evidence>
<evidence type="ECO:0000256" key="9">
    <source>
        <dbReference type="SAM" id="Coils"/>
    </source>
</evidence>
<dbReference type="PROSITE" id="PS50104">
    <property type="entry name" value="TIR"/>
    <property type="match status" value="1"/>
</dbReference>
<comment type="catalytic activity">
    <reaction evidence="7">
        <text>L-threonyl-[protein] + ATP = O-phospho-L-threonyl-[protein] + ADP + H(+)</text>
        <dbReference type="Rhea" id="RHEA:46608"/>
        <dbReference type="Rhea" id="RHEA-COMP:11060"/>
        <dbReference type="Rhea" id="RHEA-COMP:11605"/>
        <dbReference type="ChEBI" id="CHEBI:15378"/>
        <dbReference type="ChEBI" id="CHEBI:30013"/>
        <dbReference type="ChEBI" id="CHEBI:30616"/>
        <dbReference type="ChEBI" id="CHEBI:61977"/>
        <dbReference type="ChEBI" id="CHEBI:456216"/>
        <dbReference type="EC" id="2.7.11.1"/>
    </reaction>
</comment>
<sequence>WRDFVHLGVSYYDERSLERNNIGAEGATALANALVKNESLQTLDKLENLAAELSNARAKRSEEKAELHPMLRDFFAEQLSSENPSAIVADFDSQQAAVSEKEQALTTLQEAVKTDPEKIPERNQVRRDLVASIQETLAKSSQIELKERADYVTNTCRKLWQDILGEPANVDDAAELVTFGQVQEATQTMMEAIKAWVARHDTIASRERTTAALNVLEESTRRLGIQPTFFMTLTYPERSKELVLELQDVHQAFIAELNVLKKGDPMADAPLDKVRCALACMFSFHTRTILSVVSRIEDLGLLLSRLTVGLTEPNTEDVQRLFDVIQHKTRKRKRLVLDLEEARQDARRGTEEAKTRVIGLEEELTQIESVYKLDSELRRARARVLRHAEEHYPELLFDRTWLESIDVTDPATQKLSELGLLLTNAKRKDFQELADLAPNSGKSVLKVRDSDGRLFVLKSFHLAREEWSSRFYRQVTALAQLQSAYIVRIQGVFMQDAHHGCILMPFYEGGDLATWIVDNPHADLATRRRIAIGLLSGLYDLHLRGLVHCDVKPENVFLAKGLSPVLGDFDGVQKHDVTMTQPLQATIKYMAPELRNGNVDKVESAVDMFSVGVVLAELFEDAEISDATRSLILDLKSADPNQRPTALAALRHEAFQVEPVKVASCIICLDNWLVSEGVPCADGHFTCRECLSESVGAAAQPQAHVNVRRDGSMRCFSSDCDHFVPGRSIAAAVPDEDFEALLGIVRAHVERDAAAEQERQLRDRVDAALREHGLDPTTQNHIRTIQNEVLAMSCPRCSTVFADFDGCCALKCAACPCYFCAWCLQDTGDDSDACHQHVATCTSKPAGEEDPFFSDFAVVKQAWVRLRVQRLRKYLAGIQDAGVRADVQRILRPFLTPDIVDETLEYQYDAFLTHDWGENGANHEFVRLVNAKLQNADKVTWFDGERLRGDIVQQITRGIENSRKVVVFITERYMHKLETGGNDYCKDEFMTAVRIHTPARMIPVVLEAAMLDQSLWRGPLQFSLGGHLYIDFTTPAKRERYFSFLLVRISE</sequence>
<evidence type="ECO:0000259" key="10">
    <source>
        <dbReference type="PROSITE" id="PS50011"/>
    </source>
</evidence>
<dbReference type="PANTHER" id="PTHR43671:SF98">
    <property type="entry name" value="SERINE_THREONINE-PROTEIN KINASE NEK11"/>
    <property type="match status" value="1"/>
</dbReference>
<evidence type="ECO:0000256" key="8">
    <source>
        <dbReference type="ARBA" id="ARBA00048679"/>
    </source>
</evidence>
<reference evidence="12 13" key="1">
    <citation type="submission" date="2017-12" db="EMBL/GenBank/DDBJ databases">
        <title>Sequencing, de novo assembly and annotation of complete genome of a new Thraustochytrid species, strain FCC1311.</title>
        <authorList>
            <person name="Sedici K."/>
            <person name="Godart F."/>
            <person name="Aiese Cigliano R."/>
            <person name="Sanseverino W."/>
            <person name="Barakat M."/>
            <person name="Ortet P."/>
            <person name="Marechal E."/>
            <person name="Cagnac O."/>
            <person name="Amato A."/>
        </authorList>
    </citation>
    <scope>NUCLEOTIDE SEQUENCE [LARGE SCALE GENOMIC DNA]</scope>
</reference>
<keyword evidence="5 12" id="KW-0418">Kinase</keyword>
<name>A0A2R5GVR5_9STRA</name>
<dbReference type="Gene3D" id="3.40.50.10140">
    <property type="entry name" value="Toll/interleukin-1 receptor homology (TIR) domain"/>
    <property type="match status" value="1"/>
</dbReference>
<dbReference type="GO" id="GO:0007165">
    <property type="term" value="P:signal transduction"/>
    <property type="evidence" value="ECO:0007669"/>
    <property type="project" value="InterPro"/>
</dbReference>
<dbReference type="AlphaFoldDB" id="A0A2R5GVR5"/>
<evidence type="ECO:0000256" key="3">
    <source>
        <dbReference type="ARBA" id="ARBA00022679"/>
    </source>
</evidence>
<dbReference type="Gene3D" id="1.10.510.10">
    <property type="entry name" value="Transferase(Phosphotransferase) domain 1"/>
    <property type="match status" value="1"/>
</dbReference>
<evidence type="ECO:0000256" key="4">
    <source>
        <dbReference type="ARBA" id="ARBA00022741"/>
    </source>
</evidence>
<protein>
    <recommendedName>
        <fullName evidence="1">non-specific serine/threonine protein kinase</fullName>
        <ecNumber evidence="1">2.7.11.1</ecNumber>
    </recommendedName>
</protein>
<dbReference type="GO" id="GO:0005524">
    <property type="term" value="F:ATP binding"/>
    <property type="evidence" value="ECO:0007669"/>
    <property type="project" value="UniProtKB-KW"/>
</dbReference>
<organism evidence="12 13">
    <name type="scientific">Hondaea fermentalgiana</name>
    <dbReference type="NCBI Taxonomy" id="2315210"/>
    <lineage>
        <taxon>Eukaryota</taxon>
        <taxon>Sar</taxon>
        <taxon>Stramenopiles</taxon>
        <taxon>Bigyra</taxon>
        <taxon>Labyrinthulomycetes</taxon>
        <taxon>Thraustochytrida</taxon>
        <taxon>Thraustochytriidae</taxon>
        <taxon>Hondaea</taxon>
    </lineage>
</organism>
<dbReference type="Pfam" id="PF13676">
    <property type="entry name" value="TIR_2"/>
    <property type="match status" value="1"/>
</dbReference>
<dbReference type="SMART" id="SM00220">
    <property type="entry name" value="S_TKc"/>
    <property type="match status" value="1"/>
</dbReference>
<dbReference type="InterPro" id="IPR011009">
    <property type="entry name" value="Kinase-like_dom_sf"/>
</dbReference>
<dbReference type="InterPro" id="IPR050660">
    <property type="entry name" value="NEK_Ser/Thr_kinase"/>
</dbReference>
<dbReference type="InterPro" id="IPR035897">
    <property type="entry name" value="Toll_tir_struct_dom_sf"/>
</dbReference>
<keyword evidence="9" id="KW-0175">Coiled coil</keyword>
<dbReference type="OrthoDB" id="1668230at2759"/>
<evidence type="ECO:0000259" key="11">
    <source>
        <dbReference type="PROSITE" id="PS50104"/>
    </source>
</evidence>
<feature type="coiled-coil region" evidence="9">
    <location>
        <begin position="325"/>
        <end position="352"/>
    </location>
</feature>
<dbReference type="CDD" id="cd00180">
    <property type="entry name" value="PKc"/>
    <property type="match status" value="1"/>
</dbReference>
<dbReference type="InterPro" id="IPR000157">
    <property type="entry name" value="TIR_dom"/>
</dbReference>
<dbReference type="EC" id="2.7.11.1" evidence="1"/>
<dbReference type="InterPro" id="IPR032675">
    <property type="entry name" value="LRR_dom_sf"/>
</dbReference>
<dbReference type="Proteomes" id="UP000241890">
    <property type="component" value="Unassembled WGS sequence"/>
</dbReference>
<keyword evidence="3" id="KW-0808">Transferase</keyword>
<dbReference type="PROSITE" id="PS00108">
    <property type="entry name" value="PROTEIN_KINASE_ST"/>
    <property type="match status" value="1"/>
</dbReference>
<evidence type="ECO:0000256" key="6">
    <source>
        <dbReference type="ARBA" id="ARBA00022840"/>
    </source>
</evidence>
<dbReference type="GO" id="GO:0004674">
    <property type="term" value="F:protein serine/threonine kinase activity"/>
    <property type="evidence" value="ECO:0007669"/>
    <property type="project" value="UniProtKB-KW"/>
</dbReference>
<evidence type="ECO:0000256" key="2">
    <source>
        <dbReference type="ARBA" id="ARBA00022527"/>
    </source>
</evidence>
<dbReference type="PROSITE" id="PS50011">
    <property type="entry name" value="PROTEIN_KINASE_DOM"/>
    <property type="match status" value="1"/>
</dbReference>
<dbReference type="Pfam" id="PF00069">
    <property type="entry name" value="Pkinase"/>
    <property type="match status" value="1"/>
</dbReference>
<dbReference type="Gene3D" id="3.80.10.10">
    <property type="entry name" value="Ribonuclease Inhibitor"/>
    <property type="match status" value="1"/>
</dbReference>
<dbReference type="InterPro" id="IPR000719">
    <property type="entry name" value="Prot_kinase_dom"/>
</dbReference>
<comment type="caution">
    <text evidence="12">The sequence shown here is derived from an EMBL/GenBank/DDBJ whole genome shotgun (WGS) entry which is preliminary data.</text>
</comment>
<evidence type="ECO:0000256" key="1">
    <source>
        <dbReference type="ARBA" id="ARBA00012513"/>
    </source>
</evidence>
<dbReference type="InParanoid" id="A0A2R5GVR5"/>
<keyword evidence="6" id="KW-0067">ATP-binding</keyword>
<evidence type="ECO:0000256" key="7">
    <source>
        <dbReference type="ARBA" id="ARBA00047899"/>
    </source>
</evidence>
<evidence type="ECO:0000313" key="12">
    <source>
        <dbReference type="EMBL" id="GBG34942.1"/>
    </source>
</evidence>
<keyword evidence="4" id="KW-0547">Nucleotide-binding</keyword>
<dbReference type="InterPro" id="IPR008271">
    <property type="entry name" value="Ser/Thr_kinase_AS"/>
</dbReference>
<dbReference type="SUPFAM" id="SSF52200">
    <property type="entry name" value="Toll/Interleukin receptor TIR domain"/>
    <property type="match status" value="1"/>
</dbReference>
<feature type="coiled-coil region" evidence="9">
    <location>
        <begin position="36"/>
        <end position="66"/>
    </location>
</feature>
<gene>
    <name evidence="12" type="ORF">FCC1311_111652</name>
</gene>
<keyword evidence="13" id="KW-1185">Reference proteome</keyword>
<feature type="non-terminal residue" evidence="12">
    <location>
        <position position="1"/>
    </location>
</feature>
<keyword evidence="2" id="KW-0723">Serine/threonine-protein kinase</keyword>
<comment type="catalytic activity">
    <reaction evidence="8">
        <text>L-seryl-[protein] + ATP = O-phospho-L-seryl-[protein] + ADP + H(+)</text>
        <dbReference type="Rhea" id="RHEA:17989"/>
        <dbReference type="Rhea" id="RHEA-COMP:9863"/>
        <dbReference type="Rhea" id="RHEA-COMP:11604"/>
        <dbReference type="ChEBI" id="CHEBI:15378"/>
        <dbReference type="ChEBI" id="CHEBI:29999"/>
        <dbReference type="ChEBI" id="CHEBI:30616"/>
        <dbReference type="ChEBI" id="CHEBI:83421"/>
        <dbReference type="ChEBI" id="CHEBI:456216"/>
        <dbReference type="EC" id="2.7.11.1"/>
    </reaction>
</comment>
<feature type="domain" description="TIR" evidence="11">
    <location>
        <begin position="906"/>
        <end position="1036"/>
    </location>
</feature>
<evidence type="ECO:0000256" key="5">
    <source>
        <dbReference type="ARBA" id="ARBA00022777"/>
    </source>
</evidence>
<feature type="domain" description="Protein kinase" evidence="10">
    <location>
        <begin position="430"/>
        <end position="655"/>
    </location>
</feature>
<proteinExistence type="predicted"/>
<dbReference type="EMBL" id="BEYU01000235">
    <property type="protein sequence ID" value="GBG34942.1"/>
    <property type="molecule type" value="Genomic_DNA"/>
</dbReference>
<dbReference type="SUPFAM" id="SSF56112">
    <property type="entry name" value="Protein kinase-like (PK-like)"/>
    <property type="match status" value="1"/>
</dbReference>